<sequence length="38" mass="4318">MALAEKDKKNLAKKNKRLAIVLALVALSFYLFFVLSHL</sequence>
<keyword evidence="1" id="KW-0472">Membrane</keyword>
<keyword evidence="1" id="KW-0812">Transmembrane</keyword>
<evidence type="ECO:0000313" key="2">
    <source>
        <dbReference type="EMBL" id="EDZ64022.1"/>
    </source>
</evidence>
<evidence type="ECO:0000313" key="3">
    <source>
        <dbReference type="Proteomes" id="UP000004188"/>
    </source>
</evidence>
<evidence type="ECO:0000256" key="1">
    <source>
        <dbReference type="SAM" id="Phobius"/>
    </source>
</evidence>
<organism evidence="2 3">
    <name type="scientific">beta proteobacterium KB13</name>
    <dbReference type="NCBI Taxonomy" id="314607"/>
    <lineage>
        <taxon>Bacteria</taxon>
        <taxon>Pseudomonadati</taxon>
        <taxon>Pseudomonadota</taxon>
        <taxon>Betaproteobacteria</taxon>
        <taxon>Nitrosomonadales</taxon>
        <taxon>OM43 clade</taxon>
    </lineage>
</organism>
<keyword evidence="3" id="KW-1185">Reference proteome</keyword>
<dbReference type="AlphaFoldDB" id="B6BV07"/>
<name>B6BV07_9PROT</name>
<gene>
    <name evidence="2" type="ORF">KB13_154</name>
</gene>
<dbReference type="Proteomes" id="UP000004188">
    <property type="component" value="Unassembled WGS sequence"/>
</dbReference>
<keyword evidence="1" id="KW-1133">Transmembrane helix</keyword>
<dbReference type="HOGENOM" id="CLU_3325017_0_0_4"/>
<accession>B6BV07</accession>
<proteinExistence type="predicted"/>
<dbReference type="EMBL" id="DS995299">
    <property type="protein sequence ID" value="EDZ64022.1"/>
    <property type="molecule type" value="Genomic_DNA"/>
</dbReference>
<feature type="transmembrane region" description="Helical" evidence="1">
    <location>
        <begin position="18"/>
        <end position="35"/>
    </location>
</feature>
<protein>
    <submittedName>
        <fullName evidence="2">Uncharacterized protein</fullName>
    </submittedName>
</protein>
<reference evidence="3" key="1">
    <citation type="journal article" date="2012" name="Stand. Genomic Sci.">
        <title>Genome sequence of strain HIMB624, a cultured representative from the OM43 clade of marine Betaproteobacteria.</title>
        <authorList>
            <person name="Huggett M.J."/>
            <person name="Hayakawa D.H."/>
            <person name="Rappe M.S."/>
        </authorList>
    </citation>
    <scope>NUCLEOTIDE SEQUENCE [LARGE SCALE GENOMIC DNA]</scope>
    <source>
        <strain evidence="3">KB13</strain>
    </source>
</reference>